<feature type="transmembrane region" description="Helical" evidence="1">
    <location>
        <begin position="32"/>
        <end position="49"/>
    </location>
</feature>
<dbReference type="InterPro" id="IPR035168">
    <property type="entry name" value="DUF5317"/>
</dbReference>
<accession>A0A3B0TPH2</accession>
<protein>
    <recommendedName>
        <fullName evidence="3">DUF5317 domain-containing protein</fullName>
    </recommendedName>
</protein>
<dbReference type="EMBL" id="UOEI01000658">
    <property type="protein sequence ID" value="VAW08966.1"/>
    <property type="molecule type" value="Genomic_DNA"/>
</dbReference>
<gene>
    <name evidence="2" type="ORF">MNBD_ACTINO01-1033</name>
</gene>
<keyword evidence="1" id="KW-0812">Transmembrane</keyword>
<reference evidence="2" key="1">
    <citation type="submission" date="2018-06" db="EMBL/GenBank/DDBJ databases">
        <authorList>
            <person name="Zhirakovskaya E."/>
        </authorList>
    </citation>
    <scope>NUCLEOTIDE SEQUENCE</scope>
</reference>
<dbReference type="AlphaFoldDB" id="A0A3B0TPH2"/>
<evidence type="ECO:0000313" key="2">
    <source>
        <dbReference type="EMBL" id="VAW08966.1"/>
    </source>
</evidence>
<keyword evidence="1" id="KW-1133">Transmembrane helix</keyword>
<organism evidence="2">
    <name type="scientific">hydrothermal vent metagenome</name>
    <dbReference type="NCBI Taxonomy" id="652676"/>
    <lineage>
        <taxon>unclassified sequences</taxon>
        <taxon>metagenomes</taxon>
        <taxon>ecological metagenomes</taxon>
    </lineage>
</organism>
<keyword evidence="1" id="KW-0472">Membrane</keyword>
<feature type="transmembrane region" description="Helical" evidence="1">
    <location>
        <begin position="146"/>
        <end position="162"/>
    </location>
</feature>
<sequence>MEWMLLVLVIAIILGAMRGGRLRNLTEIRVKLWWLLPIGFVMLSIANFLPSEYHSAAVSLILGSYLPLLLFVWLNRMSSGIWIAGIGILMNFSVIVANAGMPVLTEAAIIAGGGNGAMVLGAKHVLLTTETVLPFLADVIPVPRSVLSLGDVFLAIGIGVFLEDQMRRPLSLFSHGAAGVPGSASGTER</sequence>
<evidence type="ECO:0008006" key="3">
    <source>
        <dbReference type="Google" id="ProtNLM"/>
    </source>
</evidence>
<evidence type="ECO:0000256" key="1">
    <source>
        <dbReference type="SAM" id="Phobius"/>
    </source>
</evidence>
<feature type="transmembrane region" description="Helical" evidence="1">
    <location>
        <begin position="80"/>
        <end position="100"/>
    </location>
</feature>
<dbReference type="Pfam" id="PF17248">
    <property type="entry name" value="DUF5317"/>
    <property type="match status" value="1"/>
</dbReference>
<proteinExistence type="predicted"/>
<name>A0A3B0TPH2_9ZZZZ</name>
<feature type="transmembrane region" description="Helical" evidence="1">
    <location>
        <begin position="56"/>
        <end position="74"/>
    </location>
</feature>